<dbReference type="Proteomes" id="UP000516314">
    <property type="component" value="Chromosome 4"/>
</dbReference>
<dbReference type="AlphaFoldDB" id="A0A7G2EX12"/>
<keyword evidence="1" id="KW-0175">Coiled coil</keyword>
<evidence type="ECO:0000313" key="4">
    <source>
        <dbReference type="Proteomes" id="UP000516314"/>
    </source>
</evidence>
<feature type="region of interest" description="Disordered" evidence="2">
    <location>
        <begin position="206"/>
        <end position="260"/>
    </location>
</feature>
<dbReference type="EMBL" id="LR881469">
    <property type="protein sequence ID" value="CAD5327446.1"/>
    <property type="molecule type" value="Genomic_DNA"/>
</dbReference>
<accession>A0A7G2EX12</accession>
<feature type="coiled-coil region" evidence="1">
    <location>
        <begin position="721"/>
        <end position="748"/>
    </location>
</feature>
<protein>
    <submittedName>
        <fullName evidence="3">(thale cress) hypothetical protein</fullName>
    </submittedName>
</protein>
<organism evidence="3 4">
    <name type="scientific">Arabidopsis thaliana</name>
    <name type="common">Mouse-ear cress</name>
    <dbReference type="NCBI Taxonomy" id="3702"/>
    <lineage>
        <taxon>Eukaryota</taxon>
        <taxon>Viridiplantae</taxon>
        <taxon>Streptophyta</taxon>
        <taxon>Embryophyta</taxon>
        <taxon>Tracheophyta</taxon>
        <taxon>Spermatophyta</taxon>
        <taxon>Magnoliopsida</taxon>
        <taxon>eudicotyledons</taxon>
        <taxon>Gunneridae</taxon>
        <taxon>Pentapetalae</taxon>
        <taxon>rosids</taxon>
        <taxon>malvids</taxon>
        <taxon>Brassicales</taxon>
        <taxon>Brassicaceae</taxon>
        <taxon>Camelineae</taxon>
        <taxon>Arabidopsis</taxon>
    </lineage>
</organism>
<evidence type="ECO:0000256" key="2">
    <source>
        <dbReference type="SAM" id="MobiDB-lite"/>
    </source>
</evidence>
<evidence type="ECO:0000313" key="3">
    <source>
        <dbReference type="EMBL" id="CAD5327446.1"/>
    </source>
</evidence>
<gene>
    <name evidence="3" type="ORF">AT9943_LOCUS15146</name>
</gene>
<name>A0A7G2EX12_ARATH</name>
<reference evidence="3 4" key="1">
    <citation type="submission" date="2020-09" db="EMBL/GenBank/DDBJ databases">
        <authorList>
            <person name="Ashkenazy H."/>
        </authorList>
    </citation>
    <scope>NUCLEOTIDE SEQUENCE [LARGE SCALE GENOMIC DNA]</scope>
    <source>
        <strain evidence="4">cv. Cdm-0</strain>
    </source>
</reference>
<evidence type="ECO:0000256" key="1">
    <source>
        <dbReference type="SAM" id="Coils"/>
    </source>
</evidence>
<feature type="coiled-coil region" evidence="1">
    <location>
        <begin position="383"/>
        <end position="431"/>
    </location>
</feature>
<sequence length="753" mass="85143">MLVLHNSRFAGDPRDEAQSSQSNQIKMPTLRDEPNREGSGGNPVVPEDPVDYLAQFDPLIDLEDAYNTQPQYTEAEVEARLFPEDYVEFDLDPIVDWNTEITAKKTLSTTESVAEVFALCYLVNVRCFEEMTTLKAVRSPGYWVVNNRPKSAISRTRKNFIFMLGSTSSRMSVRFRGGRRCGQRLLIGTSLARSFPLSSKESLKRSSSSTSYVEGHHEFASQPNNGEEARPSDDTTALAILPATSGPSGVDKRSASEAGLDDEAAATKTFRLSRGETLNFDQFTFKYTREKLLVRDQEAASHLWRNLMLLGTKDFPNPDDLVLKEGYQKFVRSSFETAALANDLIATYDRKLRLKLTDREAFDNLKKCADKVEAIYAKDMKEMAALKDAAEIHKAKISSLNDEVTRLNGREADLQKEINDLQVALVAAKEHGKRECSRLRNDRAAKVARTTRKAQARLDRVKAYLKEQEDVVRPKVDAQSQAQANDEVNALNVIELGDDDLNMSPDQLGFSRQSSQIAPVMDEHDSNVELVGQSDIQRMESAGSSSFVSKNVPTFLNAEAIERGMPFFNNLRVLWTLLFQASSEARREAEGFLSCVESRHKEYREMLSYYDEQKSDIARKMAMLESHPRHWIKNGFRILAPMPDILVLYCEDCAQDAVAASKEKNPTIIADGDFIPRVPSLFYLGPADTDADTTECQNFVNQVGFLHQDQCRELQYFRTKKRRVDSHLEELEALISKLKKKQRRVVTRLDEVE</sequence>
<proteinExistence type="predicted"/>
<feature type="region of interest" description="Disordered" evidence="2">
    <location>
        <begin position="1"/>
        <end position="48"/>
    </location>
</feature>